<dbReference type="Proteomes" id="UP000268891">
    <property type="component" value="Unassembled WGS sequence"/>
</dbReference>
<proteinExistence type="predicted"/>
<accession>A0ACD2EU09</accession>
<keyword evidence="2" id="KW-1185">Reference proteome</keyword>
<name>A0ACD2EU09_9MYCO</name>
<evidence type="ECO:0000313" key="2">
    <source>
        <dbReference type="Proteomes" id="UP000268891"/>
    </source>
</evidence>
<reference evidence="1" key="1">
    <citation type="submission" date="2018-11" db="EMBL/GenBank/DDBJ databases">
        <authorList>
            <person name="Sattar A."/>
            <person name="Zunita Z."/>
            <person name="Jalila A."/>
            <person name="Saleha A.A."/>
        </authorList>
    </citation>
    <scope>NUCLEOTIDE SEQUENCE</scope>
    <source>
        <strain evidence="1">F12-74</strain>
    </source>
</reference>
<organism evidence="1 2">
    <name type="scientific">Mycolicibacter terrae</name>
    <dbReference type="NCBI Taxonomy" id="1788"/>
    <lineage>
        <taxon>Bacteria</taxon>
        <taxon>Bacillati</taxon>
        <taxon>Actinomycetota</taxon>
        <taxon>Actinomycetes</taxon>
        <taxon>Mycobacteriales</taxon>
        <taxon>Mycobacteriaceae</taxon>
        <taxon>Mycolicibacter</taxon>
    </lineage>
</organism>
<gene>
    <name evidence="1" type="ORF">EHH44_00275</name>
</gene>
<dbReference type="EMBL" id="RRZR01000001">
    <property type="protein sequence ID" value="RRR48743.1"/>
    <property type="molecule type" value="Genomic_DNA"/>
</dbReference>
<evidence type="ECO:0000313" key="1">
    <source>
        <dbReference type="EMBL" id="RRR48743.1"/>
    </source>
</evidence>
<comment type="caution">
    <text evidence="1">The sequence shown here is derived from an EMBL/GenBank/DDBJ whole genome shotgun (WGS) entry which is preliminary data.</text>
</comment>
<sequence>MASSGTTRAIAAALVANVGIATAKFVGYLLSDSSAMLGESVHSVADTVNELLLMVGKRRARKRPDALHQFGYGRSRYFYSFVVALTMFTLGSAFTLYEGYRKITHPEPLSTPLVPILILVVAALFEGYSLRTARNQSRPLKGSSSWWGFVRNSRTPELPVVLLEDTAALTGLSLAFIGVTLTILTGNAVWDGLATVGIGVLLGGVATLLIIETHSLLIGEGATSGQYATIQSALETARHVDRIFELRTQYLAPDELLVTAKVVFDPKMELETVADAINGAEADVRAVVPTVRAIYLQPDYERH</sequence>
<protein>
    <submittedName>
        <fullName evidence="1">Cation diffusion facilitator family transporter</fullName>
    </submittedName>
</protein>